<organism evidence="2 3">
    <name type="scientific">Seminavis robusta</name>
    <dbReference type="NCBI Taxonomy" id="568900"/>
    <lineage>
        <taxon>Eukaryota</taxon>
        <taxon>Sar</taxon>
        <taxon>Stramenopiles</taxon>
        <taxon>Ochrophyta</taxon>
        <taxon>Bacillariophyta</taxon>
        <taxon>Bacillariophyceae</taxon>
        <taxon>Bacillariophycidae</taxon>
        <taxon>Naviculales</taxon>
        <taxon>Naviculaceae</taxon>
        <taxon>Seminavis</taxon>
    </lineage>
</organism>
<dbReference type="InterPro" id="IPR013785">
    <property type="entry name" value="Aldolase_TIM"/>
</dbReference>
<proteinExistence type="predicted"/>
<comment type="caution">
    <text evidence="2">The sequence shown here is derived from an EMBL/GenBank/DDBJ whole genome shotgun (WGS) entry which is preliminary data.</text>
</comment>
<gene>
    <name evidence="2" type="ORF">SEMRO_128_G061120.1</name>
</gene>
<feature type="compositionally biased region" description="Polar residues" evidence="1">
    <location>
        <begin position="609"/>
        <end position="618"/>
    </location>
</feature>
<feature type="region of interest" description="Disordered" evidence="1">
    <location>
        <begin position="606"/>
        <end position="628"/>
    </location>
</feature>
<reference evidence="2" key="1">
    <citation type="submission" date="2020-06" db="EMBL/GenBank/DDBJ databases">
        <authorList>
            <consortium name="Plant Systems Biology data submission"/>
        </authorList>
    </citation>
    <scope>NUCLEOTIDE SEQUENCE</scope>
    <source>
        <strain evidence="2">D6</strain>
    </source>
</reference>
<evidence type="ECO:0000313" key="3">
    <source>
        <dbReference type="Proteomes" id="UP001153069"/>
    </source>
</evidence>
<evidence type="ECO:0000313" key="2">
    <source>
        <dbReference type="EMBL" id="CAB9502120.1"/>
    </source>
</evidence>
<dbReference type="SUPFAM" id="SSF51569">
    <property type="entry name" value="Aldolase"/>
    <property type="match status" value="1"/>
</dbReference>
<keyword evidence="3" id="KW-1185">Reference proteome</keyword>
<dbReference type="EMBL" id="CAICTM010000127">
    <property type="protein sequence ID" value="CAB9502120.1"/>
    <property type="molecule type" value="Genomic_DNA"/>
</dbReference>
<name>A0A9N8H7F8_9STRA</name>
<sequence>MYLQPSYPLYLHPSDSTVPTTSDLRGLQLLECVDRVQTLLRQGNNADASNQLDDCSKQDYPSPNIFDLVPHEDILKLLVNPHQLIQDGIMEYAWTFYDMVNSNLNKPDSIKLGDTRHERLGIVLPSIQDHTVREPATNTPYGHTAYMKYMVWKFIKSLGVKNIALAGLYYGDMYSPEEQFLQLLHREEGRRGMEGGFVMCGPSKKDRAKALQLIRECEVPNIFLDTALVPNIRFRRSKTMSENSKATGDDLMGALMAADKALADAGYPMAATTEDGAPMGQVYINFVDLMEFVNVTSEPVRGNGDDPRDYNMQFQENVTKVEQIFDRLKKADSKGVGQRLTGILYEEGKGRADYRDYAKIAQWLRSHFPPQRYTILVHAHGGTGTEHAASLEAVNAGANGVWAGFIPQAAQSGHNSYFLYLDNLITNGNEHVWGTFDLHTGIELAKAIYSLNFLSVQYPKDCPIWGEYVLRTVHTAFKITNELEWRSRTEDMYHWWSHDDKQVLDEMRRELHAVEPRGAYQESSRYRIAPLVSDPLTIGERLGEVGFIKKNGRTIQEAKLHYGRSMQEIMLAIMNAGIRANFDAEEMLSRLAQWVELRDLKEKARQLPQGANATGTSFNREHQRWQQRWSQKWQQVRAFPVPTPK</sequence>
<evidence type="ECO:0000256" key="1">
    <source>
        <dbReference type="SAM" id="MobiDB-lite"/>
    </source>
</evidence>
<dbReference type="AlphaFoldDB" id="A0A9N8H7F8"/>
<dbReference type="Gene3D" id="3.20.20.70">
    <property type="entry name" value="Aldolase class I"/>
    <property type="match status" value="1"/>
</dbReference>
<accession>A0A9N8H7F8</accession>
<dbReference type="Proteomes" id="UP001153069">
    <property type="component" value="Unassembled WGS sequence"/>
</dbReference>
<dbReference type="OrthoDB" id="437371at2759"/>
<protein>
    <submittedName>
        <fullName evidence="2">Uncharacterized protein</fullName>
    </submittedName>
</protein>